<feature type="transmembrane region" description="Helical" evidence="8">
    <location>
        <begin position="127"/>
        <end position="151"/>
    </location>
</feature>
<feature type="transmembrane region" description="Helical" evidence="8">
    <location>
        <begin position="7"/>
        <end position="37"/>
    </location>
</feature>
<evidence type="ECO:0000256" key="7">
    <source>
        <dbReference type="ARBA" id="ARBA00023136"/>
    </source>
</evidence>
<evidence type="ECO:0000256" key="2">
    <source>
        <dbReference type="ARBA" id="ARBA00009142"/>
    </source>
</evidence>
<evidence type="ECO:0000256" key="1">
    <source>
        <dbReference type="ARBA" id="ARBA00004651"/>
    </source>
</evidence>
<accession>A0ABZ0K1A4</accession>
<gene>
    <name evidence="9" type="ORF">RGE70_01660</name>
</gene>
<evidence type="ECO:0000256" key="6">
    <source>
        <dbReference type="ARBA" id="ARBA00022989"/>
    </source>
</evidence>
<evidence type="ECO:0000256" key="4">
    <source>
        <dbReference type="ARBA" id="ARBA00022475"/>
    </source>
</evidence>
<dbReference type="InterPro" id="IPR002781">
    <property type="entry name" value="TM_pro_TauE-like"/>
</dbReference>
<dbReference type="EMBL" id="CP136522">
    <property type="protein sequence ID" value="WOT05561.1"/>
    <property type="molecule type" value="Genomic_DNA"/>
</dbReference>
<organism evidence="9 10">
    <name type="scientific">Shewanella youngdeokensis</name>
    <dbReference type="NCBI Taxonomy" id="2999068"/>
    <lineage>
        <taxon>Bacteria</taxon>
        <taxon>Pseudomonadati</taxon>
        <taxon>Pseudomonadota</taxon>
        <taxon>Gammaproteobacteria</taxon>
        <taxon>Alteromonadales</taxon>
        <taxon>Shewanellaceae</taxon>
        <taxon>Shewanella</taxon>
    </lineage>
</organism>
<dbReference type="InterPro" id="IPR052017">
    <property type="entry name" value="TSUP"/>
</dbReference>
<comment type="subcellular location">
    <subcellularLocation>
        <location evidence="1 8">Cell membrane</location>
        <topology evidence="1 8">Multi-pass membrane protein</topology>
    </subcellularLocation>
</comment>
<feature type="transmembrane region" description="Helical" evidence="8">
    <location>
        <begin position="43"/>
        <end position="61"/>
    </location>
</feature>
<evidence type="ECO:0000313" key="9">
    <source>
        <dbReference type="EMBL" id="WOT05561.1"/>
    </source>
</evidence>
<evidence type="ECO:0000313" key="10">
    <source>
        <dbReference type="Proteomes" id="UP001529491"/>
    </source>
</evidence>
<protein>
    <recommendedName>
        <fullName evidence="8">Probable membrane transporter protein</fullName>
    </recommendedName>
</protein>
<keyword evidence="6 8" id="KW-1133">Transmembrane helix</keyword>
<name>A0ABZ0K1A4_9GAMM</name>
<dbReference type="RefSeq" id="WP_310469824.1">
    <property type="nucleotide sequence ID" value="NZ_CP136522.1"/>
</dbReference>
<feature type="transmembrane region" description="Helical" evidence="8">
    <location>
        <begin position="218"/>
        <end position="239"/>
    </location>
</feature>
<keyword evidence="5 8" id="KW-0812">Transmembrane</keyword>
<feature type="transmembrane region" description="Helical" evidence="8">
    <location>
        <begin position="163"/>
        <end position="183"/>
    </location>
</feature>
<keyword evidence="10" id="KW-1185">Reference proteome</keyword>
<proteinExistence type="inferred from homology"/>
<keyword evidence="7 8" id="KW-0472">Membrane</keyword>
<feature type="transmembrane region" description="Helical" evidence="8">
    <location>
        <begin position="82"/>
        <end position="115"/>
    </location>
</feature>
<reference evidence="9 10" key="1">
    <citation type="submission" date="2023-10" db="EMBL/GenBank/DDBJ databases">
        <title>Complete genome sequence of Shewanella sp. DAU334.</title>
        <authorList>
            <person name="Lee Y.-S."/>
            <person name="Jeong H.-R."/>
            <person name="Hwang E.-J."/>
            <person name="Choi Y.-L."/>
            <person name="Kim G.-D."/>
        </authorList>
    </citation>
    <scope>NUCLEOTIDE SEQUENCE [LARGE SCALE GENOMIC DNA]</scope>
    <source>
        <strain evidence="9 10">DAU334</strain>
    </source>
</reference>
<evidence type="ECO:0000256" key="8">
    <source>
        <dbReference type="RuleBase" id="RU363041"/>
    </source>
</evidence>
<dbReference type="Pfam" id="PF01925">
    <property type="entry name" value="TauE"/>
    <property type="match status" value="1"/>
</dbReference>
<dbReference type="Proteomes" id="UP001529491">
    <property type="component" value="Chromosome"/>
</dbReference>
<evidence type="ECO:0000256" key="5">
    <source>
        <dbReference type="ARBA" id="ARBA00022692"/>
    </source>
</evidence>
<keyword evidence="3" id="KW-0813">Transport</keyword>
<sequence length="242" mass="25218">MLEPSTLILASVIIFCGAVTQSLIGFGLAVIASPLFYIIEPSLVPVPVIIMGFSIASLTLYREQSQLELSGLKYALIGRLPGGIIGSLLILLAPQAVLGLAIASIVALSVLLTALKCSIPINRTNLFIAGTISGMFSNIAAIGGPPMAILLSGKDPAQFRAALSAFFFVSAIIALIILGLSGLVHLEHLWVSLMLLPSALLGYVVAGRLVGRINKQKTTVLTLVLCSGCALLLAVKSIIELC</sequence>
<evidence type="ECO:0000256" key="3">
    <source>
        <dbReference type="ARBA" id="ARBA00022448"/>
    </source>
</evidence>
<feature type="transmembrane region" description="Helical" evidence="8">
    <location>
        <begin position="189"/>
        <end position="206"/>
    </location>
</feature>
<dbReference type="PANTHER" id="PTHR30269">
    <property type="entry name" value="TRANSMEMBRANE PROTEIN YFCA"/>
    <property type="match status" value="1"/>
</dbReference>
<keyword evidence="4 8" id="KW-1003">Cell membrane</keyword>
<comment type="similarity">
    <text evidence="2 8">Belongs to the 4-toluene sulfonate uptake permease (TSUP) (TC 2.A.102) family.</text>
</comment>
<dbReference type="PANTHER" id="PTHR30269:SF37">
    <property type="entry name" value="MEMBRANE TRANSPORTER PROTEIN"/>
    <property type="match status" value="1"/>
</dbReference>